<name>A0A6C0D2Q1_9ZZZZ</name>
<sequence>MSIWKRKLRFCQPLDIYTAQHLPLCHRTIEHVIPNSILKKVLSLEDDDDEDDGGYYRYNGGIRYKLYNRNNRYSRKHYPSILSDPLNLFVTSSAMNSFRSNYKYGMVFRSPPVLLPTKQDRSGDFIQRDTAHRTFYPIINQRLLGHTVLNMYRRYPRLEEKHNEIFADERVLDTWLKQPWVERERNMLQWKWLIFGEKSV</sequence>
<organism evidence="1">
    <name type="scientific">viral metagenome</name>
    <dbReference type="NCBI Taxonomy" id="1070528"/>
    <lineage>
        <taxon>unclassified sequences</taxon>
        <taxon>metagenomes</taxon>
        <taxon>organismal metagenomes</taxon>
    </lineage>
</organism>
<evidence type="ECO:0000313" key="1">
    <source>
        <dbReference type="EMBL" id="QHT10179.1"/>
    </source>
</evidence>
<protein>
    <submittedName>
        <fullName evidence="1">Uncharacterized protein</fullName>
    </submittedName>
</protein>
<accession>A0A6C0D2Q1</accession>
<dbReference type="EMBL" id="MN739518">
    <property type="protein sequence ID" value="QHT10179.1"/>
    <property type="molecule type" value="Genomic_DNA"/>
</dbReference>
<dbReference type="SUPFAM" id="SSF54060">
    <property type="entry name" value="His-Me finger endonucleases"/>
    <property type="match status" value="1"/>
</dbReference>
<dbReference type="AlphaFoldDB" id="A0A6C0D2Q1"/>
<dbReference type="InterPro" id="IPR044925">
    <property type="entry name" value="His-Me_finger_sf"/>
</dbReference>
<proteinExistence type="predicted"/>
<reference evidence="1" key="1">
    <citation type="journal article" date="2020" name="Nature">
        <title>Giant virus diversity and host interactions through global metagenomics.</title>
        <authorList>
            <person name="Schulz F."/>
            <person name="Roux S."/>
            <person name="Paez-Espino D."/>
            <person name="Jungbluth S."/>
            <person name="Walsh D.A."/>
            <person name="Denef V.J."/>
            <person name="McMahon K.D."/>
            <person name="Konstantinidis K.T."/>
            <person name="Eloe-Fadrosh E.A."/>
            <person name="Kyrpides N.C."/>
            <person name="Woyke T."/>
        </authorList>
    </citation>
    <scope>NUCLEOTIDE SEQUENCE</scope>
    <source>
        <strain evidence="1">GVMAG-M-3300023174-104</strain>
    </source>
</reference>